<feature type="domain" description="AGC-kinase C-terminal" evidence="11">
    <location>
        <begin position="1362"/>
        <end position="1416"/>
    </location>
</feature>
<dbReference type="EC" id="2.7.11.1" evidence="1"/>
<feature type="compositionally biased region" description="Low complexity" evidence="9">
    <location>
        <begin position="1570"/>
        <end position="1588"/>
    </location>
</feature>
<dbReference type="SMART" id="SM00220">
    <property type="entry name" value="S_TKc"/>
    <property type="match status" value="1"/>
</dbReference>
<dbReference type="Proteomes" id="UP001151582">
    <property type="component" value="Unassembled WGS sequence"/>
</dbReference>
<dbReference type="InterPro" id="IPR000961">
    <property type="entry name" value="AGC-kinase_C"/>
</dbReference>
<feature type="compositionally biased region" description="Low complexity" evidence="9">
    <location>
        <begin position="2127"/>
        <end position="2139"/>
    </location>
</feature>
<feature type="compositionally biased region" description="Polar residues" evidence="9">
    <location>
        <begin position="374"/>
        <end position="389"/>
    </location>
</feature>
<keyword evidence="3 12" id="KW-0808">Transferase</keyword>
<evidence type="ECO:0000259" key="11">
    <source>
        <dbReference type="PROSITE" id="PS51285"/>
    </source>
</evidence>
<dbReference type="GO" id="GO:0035556">
    <property type="term" value="P:intracellular signal transduction"/>
    <property type="evidence" value="ECO:0007669"/>
    <property type="project" value="TreeGrafter"/>
</dbReference>
<keyword evidence="13" id="KW-1185">Reference proteome</keyword>
<sequence length="2287" mass="242246">MTGHQSPSLGPTASPKGPPSTPDSSTPPAPVTRSQHSQEPLVTPSRPSLPRNTRAWRNDQAGPSVTPTALHRQLSADARAPSSTPTSAHTHLASSPGPPWPPASPMGNPDKQPADRLSPFHVVYPTGRPRHPFGVERSYSLDEDRPTARNGAPMARDNEPLRPMKSFFRNLKHSLNIHSSGPRWSSSSRSSSTTTPHSPMVPAAFPKHFYTPPSPSTINTSLNRKGGHSRAASSTRSSLHSFQGIPPLTELTPSMPDAELRAPLSALPLGMGKATEPVNSGKAFSPEGSRDRSQTLSPDMLHFQQTSYFPPWPVSPRTFKYGAMASPSSEYSASHSHPDYPGSPGEPSQGPLAGPSVVFAPKLTDPPSSSSSSAAKPTNAHTLRSNSVIQPKERLRQQKRMSLQPMLTGQPGEPIPAADKQPAGPVYPAGEPLPRDISSSLETNSLTTGSWVPPGDHPHDKTARALEISTQVDSHLVLCRICETHVPRQDLEIHSEHCAITQEYQFQVHELNVRLKRLLGAAETRYMEIVNNRLMPLSAQQDIEIVARITERLIRLDGSSFHYAVKKYQKYQSELTRLVDRQSRLVAAGAKPLTVTTSHVDGALTHELTGDCLDPETLYLAKKVLAILREKKKSLDEYDNRLRTWSSPSSSGINSPSSPSYLQHMAQRDGQATAFRKSRRAQVSLPAQTAHRGSVAVEHPSKAAPGPGAPGPMSDDVAHSVRRESAPAPPPPLLSPGTSKDSRGSGGWLRRRKPNGDSTYSSDASASGSHPASDYSQSAAPSRRSSGAGSGPTGSSGNKMMSLFAAMFRHGFRKASNPNTAAATASSGVSNRLAQETMVPPPSAFGSHLPHAVEPIRTSTSVIDASALTDSDSSSHSSIATTMLPPTTQPQTATPPASSLPSAAPLKLPSIRDFELLKQISRGAFGKVYLCRKKTTSDLFAIKMLKKADMIRKNMVASVLTERKVLSLMKTPYVVKLYYAFHSTDYLYLVMEYLIGGDLGSLLQGMGGFDQTMTRFYAAETALALHYLHENGIVHRDLKPDNILLDSRGHIKLTDFGLSQIRVKDSEAPLTSLITGPHRHQGHSPDERTKAYDAGGGASSVPSWLAMAAAPAQPPPSATATPAAPSASRGAGSSSSAAQVSSASDHHREIPFLGTPDYLAPELLLGTRDSPEVDWWAFGVCIFEFLTGYPPFTDDSPQAIFTNILNHDIDWPPEPPSISSSQSSTDSETSLSLPSAQALRRSDTRDTGSYRGSSKLKEEIMPAPSRSVSSQSAPPSPTAAEDRANHSMGAQGTVPDERSDQNDHGDTGTPADAEETDGEDGDDEYQGPVLTDEIRHLINHLLEPDPLKRYAFGSCRAHSFFLGVDWDHIHEQPAPFVPQPEDNLDTSYFEMRNARPDIQRLSALSAKNVQASSSFVCHGDSTEMGLPYLHFSASYSNLAAAAQAQRSRKSSVVSVTRRPSLGGGGSSGSEHPPMRLSVGTSASNTPVTMPLASPSAVASSRPQALDLAIPRPCLSGMPSVRRPGTEGGGESGSASDADVFGRSLRSQGSSPAFSPAGWGTLLTNAAGAASPSVGAVSSPHHSQTSSRSATPSHSNSFRIRQSRSRTSLRTPPGSPRHHLATVVSQPGPNYGPRPLGVTTPAGRRSPSHPSSPIPEMLLNAESPVSRRPSVRQSPLLTRRESSRRNRPAPVAAGIATASRVGGPLTVASGADEPLVSRRRSSISSLGSEGNAVSPDLVRYDSEGNQLSPPPLSATKRAFSSSLRISPPPPLSDSQFDSFNYKNVTLLNDVNKGITSTPSTPSSPLAQDSRLQPSDPPSLTLVTSPKICVGSGPMTDSAAVTPSGVACHHQGRQPASARPSLPTPLTLDKRVMEAFSPSAYHSAPMSARIPPSALPCDGGEPAKPRATRPKSTQALPGSSLPLSSPWIGAGPHSDQPFPGLQPTASPTPEVIRDKPTTTSTRKQRRMSNLLPSSLLRLIGTASPSPAPSSSSAASSDQGPPSADHGQSTLPVSPNPRALATNAAPVPTANSSILSTDAPQAIPVPSSALSPRPPRIITPQGQIMPQPSLPPRRTISSSTPPPLPHPYIHSPVAHPAVFHGLPHNRTNSATRLQQYSIAASAGAHQPTGQLDSDGGSSLSSQSERRLSHRNITPTPVALGIPAGLRSPTIRGTTTLPPLEAPGASIQTRAAMAPPPLPPRAHGHTTAKGPGPSLPSQRPPSIANVMQASSPDLRPSPDIGNGGPLAAGLSSAPPTTPTSPTEPPQSSSSDSTPRRRVQRSKSLLHYLLRS</sequence>
<dbReference type="InterPro" id="IPR050236">
    <property type="entry name" value="Ser_Thr_kinase_AGC"/>
</dbReference>
<dbReference type="GO" id="GO:0004674">
    <property type="term" value="F:protein serine/threonine kinase activity"/>
    <property type="evidence" value="ECO:0007669"/>
    <property type="project" value="UniProtKB-KW"/>
</dbReference>
<feature type="region of interest" description="Disordered" evidence="9">
    <location>
        <begin position="1878"/>
        <end position="2081"/>
    </location>
</feature>
<evidence type="ECO:0000256" key="6">
    <source>
        <dbReference type="ARBA" id="ARBA00022840"/>
    </source>
</evidence>
<feature type="compositionally biased region" description="Basic and acidic residues" evidence="9">
    <location>
        <begin position="716"/>
        <end position="725"/>
    </location>
</feature>
<feature type="compositionally biased region" description="Polar residues" evidence="9">
    <location>
        <begin position="1478"/>
        <end position="1487"/>
    </location>
</feature>
<gene>
    <name evidence="12" type="primary">RIM15</name>
    <name evidence="12" type="ORF">H4R34_001656</name>
</gene>
<comment type="caution">
    <text evidence="12">The sequence shown here is derived from an EMBL/GenBank/DDBJ whole genome shotgun (WGS) entry which is preliminary data.</text>
</comment>
<evidence type="ECO:0000313" key="12">
    <source>
        <dbReference type="EMBL" id="KAJ1982573.1"/>
    </source>
</evidence>
<evidence type="ECO:0000256" key="7">
    <source>
        <dbReference type="ARBA" id="ARBA00047899"/>
    </source>
</evidence>
<feature type="compositionally biased region" description="Low complexity" evidence="9">
    <location>
        <begin position="1662"/>
        <end position="1674"/>
    </location>
</feature>
<protein>
    <recommendedName>
        <fullName evidence="1">non-specific serine/threonine protein kinase</fullName>
        <ecNumber evidence="1">2.7.11.1</ecNumber>
    </recommendedName>
</protein>
<feature type="compositionally biased region" description="Low complexity" evidence="9">
    <location>
        <begin position="757"/>
        <end position="787"/>
    </location>
</feature>
<keyword evidence="2" id="KW-0723">Serine/threonine-protein kinase</keyword>
<dbReference type="InterPro" id="IPR008271">
    <property type="entry name" value="Ser/Thr_kinase_AS"/>
</dbReference>
<organism evidence="12 13">
    <name type="scientific">Dimargaris verticillata</name>
    <dbReference type="NCBI Taxonomy" id="2761393"/>
    <lineage>
        <taxon>Eukaryota</taxon>
        <taxon>Fungi</taxon>
        <taxon>Fungi incertae sedis</taxon>
        <taxon>Zoopagomycota</taxon>
        <taxon>Kickxellomycotina</taxon>
        <taxon>Dimargaritomycetes</taxon>
        <taxon>Dimargaritales</taxon>
        <taxon>Dimargaritaceae</taxon>
        <taxon>Dimargaris</taxon>
    </lineage>
</organism>
<feature type="region of interest" description="Disordered" evidence="9">
    <location>
        <begin position="642"/>
        <end position="797"/>
    </location>
</feature>
<feature type="region of interest" description="Disordered" evidence="9">
    <location>
        <begin position="178"/>
        <end position="255"/>
    </location>
</feature>
<evidence type="ECO:0000256" key="9">
    <source>
        <dbReference type="SAM" id="MobiDB-lite"/>
    </source>
</evidence>
<evidence type="ECO:0000256" key="3">
    <source>
        <dbReference type="ARBA" id="ARBA00022679"/>
    </source>
</evidence>
<evidence type="ECO:0000256" key="4">
    <source>
        <dbReference type="ARBA" id="ARBA00022741"/>
    </source>
</evidence>
<feature type="region of interest" description="Disordered" evidence="9">
    <location>
        <begin position="327"/>
        <end position="393"/>
    </location>
</feature>
<feature type="region of interest" description="Disordered" evidence="9">
    <location>
        <begin position="1446"/>
        <end position="1552"/>
    </location>
</feature>
<feature type="region of interest" description="Disordered" evidence="9">
    <location>
        <begin position="1570"/>
        <end position="1775"/>
    </location>
</feature>
<dbReference type="PROSITE" id="PS50011">
    <property type="entry name" value="PROTEIN_KINASE_DOM"/>
    <property type="match status" value="1"/>
</dbReference>
<feature type="compositionally biased region" description="Polar residues" evidence="9">
    <location>
        <begin position="231"/>
        <end position="241"/>
    </location>
</feature>
<evidence type="ECO:0000259" key="10">
    <source>
        <dbReference type="PROSITE" id="PS50011"/>
    </source>
</evidence>
<feature type="compositionally biased region" description="Low complexity" evidence="9">
    <location>
        <begin position="1794"/>
        <end position="1803"/>
    </location>
</feature>
<evidence type="ECO:0000256" key="2">
    <source>
        <dbReference type="ARBA" id="ARBA00022527"/>
    </source>
</evidence>
<dbReference type="Pfam" id="PF00069">
    <property type="entry name" value="Pkinase"/>
    <property type="match status" value="2"/>
</dbReference>
<feature type="region of interest" description="Disordered" evidence="9">
    <location>
        <begin position="271"/>
        <end position="295"/>
    </location>
</feature>
<comment type="catalytic activity">
    <reaction evidence="8">
        <text>L-seryl-[protein] + ATP = O-phospho-L-seryl-[protein] + ADP + H(+)</text>
        <dbReference type="Rhea" id="RHEA:17989"/>
        <dbReference type="Rhea" id="RHEA-COMP:9863"/>
        <dbReference type="Rhea" id="RHEA-COMP:11604"/>
        <dbReference type="ChEBI" id="CHEBI:15378"/>
        <dbReference type="ChEBI" id="CHEBI:29999"/>
        <dbReference type="ChEBI" id="CHEBI:30616"/>
        <dbReference type="ChEBI" id="CHEBI:83421"/>
        <dbReference type="ChEBI" id="CHEBI:456216"/>
        <dbReference type="EC" id="2.7.11.1"/>
    </reaction>
</comment>
<dbReference type="CDD" id="cd05579">
    <property type="entry name" value="STKc_MAST_like"/>
    <property type="match status" value="1"/>
</dbReference>
<evidence type="ECO:0000256" key="5">
    <source>
        <dbReference type="ARBA" id="ARBA00022777"/>
    </source>
</evidence>
<dbReference type="PROSITE" id="PS00108">
    <property type="entry name" value="PROTEIN_KINASE_ST"/>
    <property type="match status" value="1"/>
</dbReference>
<feature type="region of interest" description="Disordered" evidence="9">
    <location>
        <begin position="1791"/>
        <end position="1862"/>
    </location>
</feature>
<feature type="region of interest" description="Disordered" evidence="9">
    <location>
        <begin position="868"/>
        <end position="902"/>
    </location>
</feature>
<dbReference type="PANTHER" id="PTHR24356">
    <property type="entry name" value="SERINE/THREONINE-PROTEIN KINASE"/>
    <property type="match status" value="1"/>
</dbReference>
<name>A0A9W8EA29_9FUNG</name>
<keyword evidence="4" id="KW-0547">Nucleotide-binding</keyword>
<dbReference type="SUPFAM" id="SSF56112">
    <property type="entry name" value="Protein kinase-like (PK-like)"/>
    <property type="match status" value="1"/>
</dbReference>
<evidence type="ECO:0000256" key="8">
    <source>
        <dbReference type="ARBA" id="ARBA00048679"/>
    </source>
</evidence>
<feature type="region of interest" description="Disordered" evidence="9">
    <location>
        <begin position="1069"/>
        <end position="1146"/>
    </location>
</feature>
<feature type="domain" description="Protein kinase" evidence="10">
    <location>
        <begin position="914"/>
        <end position="1361"/>
    </location>
</feature>
<feature type="compositionally biased region" description="Polar residues" evidence="9">
    <location>
        <begin position="1"/>
        <end position="11"/>
    </location>
</feature>
<dbReference type="PROSITE" id="PS51285">
    <property type="entry name" value="AGC_KINASE_CTER"/>
    <property type="match status" value="1"/>
</dbReference>
<feature type="compositionally biased region" description="Low complexity" evidence="9">
    <location>
        <begin position="178"/>
        <end position="198"/>
    </location>
</feature>
<feature type="compositionally biased region" description="Low complexity" evidence="9">
    <location>
        <begin position="1262"/>
        <end position="1273"/>
    </location>
</feature>
<evidence type="ECO:0000256" key="1">
    <source>
        <dbReference type="ARBA" id="ARBA00012513"/>
    </source>
</evidence>
<accession>A0A9W8EA29</accession>
<keyword evidence="6" id="KW-0067">ATP-binding</keyword>
<comment type="catalytic activity">
    <reaction evidence="7">
        <text>L-threonyl-[protein] + ATP = O-phospho-L-threonyl-[protein] + ADP + H(+)</text>
        <dbReference type="Rhea" id="RHEA:46608"/>
        <dbReference type="Rhea" id="RHEA-COMP:11060"/>
        <dbReference type="Rhea" id="RHEA-COMP:11605"/>
        <dbReference type="ChEBI" id="CHEBI:15378"/>
        <dbReference type="ChEBI" id="CHEBI:30013"/>
        <dbReference type="ChEBI" id="CHEBI:30616"/>
        <dbReference type="ChEBI" id="CHEBI:61977"/>
        <dbReference type="ChEBI" id="CHEBI:456216"/>
        <dbReference type="EC" id="2.7.11.1"/>
    </reaction>
</comment>
<feature type="region of interest" description="Disordered" evidence="9">
    <location>
        <begin position="2118"/>
        <end position="2287"/>
    </location>
</feature>
<feature type="compositionally biased region" description="Polar residues" evidence="9">
    <location>
        <begin position="1589"/>
        <end position="1609"/>
    </location>
</feature>
<dbReference type="GO" id="GO:0005524">
    <property type="term" value="F:ATP binding"/>
    <property type="evidence" value="ECO:0007669"/>
    <property type="project" value="UniProtKB-KW"/>
</dbReference>
<feature type="compositionally biased region" description="Basic and acidic residues" evidence="9">
    <location>
        <begin position="1295"/>
        <end position="1306"/>
    </location>
</feature>
<dbReference type="OrthoDB" id="162894at2759"/>
<feature type="compositionally biased region" description="Low complexity" evidence="9">
    <location>
        <begin position="1446"/>
        <end position="1458"/>
    </location>
</feature>
<dbReference type="Gene3D" id="3.30.200.20">
    <property type="entry name" value="Phosphorylase Kinase, domain 1"/>
    <property type="match status" value="2"/>
</dbReference>
<feature type="compositionally biased region" description="Polar residues" evidence="9">
    <location>
        <begin position="2026"/>
        <end position="2036"/>
    </location>
</feature>
<feature type="compositionally biased region" description="Acidic residues" evidence="9">
    <location>
        <begin position="1312"/>
        <end position="1325"/>
    </location>
</feature>
<feature type="compositionally biased region" description="Pro residues" evidence="9">
    <location>
        <begin position="16"/>
        <end position="30"/>
    </location>
</feature>
<feature type="compositionally biased region" description="Pro residues" evidence="9">
    <location>
        <begin position="2251"/>
        <end position="2260"/>
    </location>
</feature>
<feature type="compositionally biased region" description="Low complexity" evidence="9">
    <location>
        <begin position="646"/>
        <end position="660"/>
    </location>
</feature>
<feature type="compositionally biased region" description="Low complexity" evidence="9">
    <location>
        <begin position="1980"/>
        <end position="2001"/>
    </location>
</feature>
<dbReference type="EMBL" id="JANBQB010000085">
    <property type="protein sequence ID" value="KAJ1982573.1"/>
    <property type="molecule type" value="Genomic_DNA"/>
</dbReference>
<dbReference type="Gene3D" id="1.10.510.10">
    <property type="entry name" value="Transferase(Phosphotransferase) domain 1"/>
    <property type="match status" value="3"/>
</dbReference>
<feature type="region of interest" description="Disordered" evidence="9">
    <location>
        <begin position="1"/>
        <end position="160"/>
    </location>
</feature>
<dbReference type="InterPro" id="IPR011009">
    <property type="entry name" value="Kinase-like_dom_sf"/>
</dbReference>
<dbReference type="PANTHER" id="PTHR24356:SF1">
    <property type="entry name" value="SERINE_THREONINE-PROTEIN KINASE GREATWALL"/>
    <property type="match status" value="1"/>
</dbReference>
<reference evidence="12" key="1">
    <citation type="submission" date="2022-07" db="EMBL/GenBank/DDBJ databases">
        <title>Phylogenomic reconstructions and comparative analyses of Kickxellomycotina fungi.</title>
        <authorList>
            <person name="Reynolds N.K."/>
            <person name="Stajich J.E."/>
            <person name="Barry K."/>
            <person name="Grigoriev I.V."/>
            <person name="Crous P."/>
            <person name="Smith M.E."/>
        </authorList>
    </citation>
    <scope>NUCLEOTIDE SEQUENCE</scope>
    <source>
        <strain evidence="12">RSA 567</strain>
    </source>
</reference>
<dbReference type="InterPro" id="IPR000719">
    <property type="entry name" value="Prot_kinase_dom"/>
</dbReference>
<evidence type="ECO:0000313" key="13">
    <source>
        <dbReference type="Proteomes" id="UP001151582"/>
    </source>
</evidence>
<dbReference type="FunFam" id="3.30.200.20:FF:000042">
    <property type="entry name" value="Aurora kinase A"/>
    <property type="match status" value="1"/>
</dbReference>
<proteinExistence type="predicted"/>
<feature type="compositionally biased region" description="Low complexity" evidence="9">
    <location>
        <begin position="1217"/>
        <end position="1235"/>
    </location>
</feature>
<feature type="region of interest" description="Disordered" evidence="9">
    <location>
        <begin position="1207"/>
        <end position="1327"/>
    </location>
</feature>
<feature type="compositionally biased region" description="Low complexity" evidence="9">
    <location>
        <begin position="1914"/>
        <end position="1924"/>
    </location>
</feature>
<feature type="compositionally biased region" description="Low complexity" evidence="9">
    <location>
        <begin position="1118"/>
        <end position="1143"/>
    </location>
</feature>
<keyword evidence="5" id="KW-0418">Kinase</keyword>